<dbReference type="AlphaFoldDB" id="A0AAP0ICC0"/>
<evidence type="ECO:0000313" key="2">
    <source>
        <dbReference type="EMBL" id="KAK9112617.1"/>
    </source>
</evidence>
<keyword evidence="3" id="KW-1185">Reference proteome</keyword>
<sequence>MESESKGVNSQNLLFLAPTTAPHLALQTLTSATAQLPHVPGPPAPSHYPWHHGARPERHGAHHSARQAESSAHGDEPAGAAAPASAPLLVKVLPRKEVRVRTTRIYRGPKIREIGVCDEEVSYSKMTVRGDIEIWLMKVKDNDELTFEWVKKHIVKLQRIIDENWNIFRRYVRI</sequence>
<organism evidence="2 3">
    <name type="scientific">Stephania cephalantha</name>
    <dbReference type="NCBI Taxonomy" id="152367"/>
    <lineage>
        <taxon>Eukaryota</taxon>
        <taxon>Viridiplantae</taxon>
        <taxon>Streptophyta</taxon>
        <taxon>Embryophyta</taxon>
        <taxon>Tracheophyta</taxon>
        <taxon>Spermatophyta</taxon>
        <taxon>Magnoliopsida</taxon>
        <taxon>Ranunculales</taxon>
        <taxon>Menispermaceae</taxon>
        <taxon>Menispermoideae</taxon>
        <taxon>Cissampelideae</taxon>
        <taxon>Stephania</taxon>
    </lineage>
</organism>
<gene>
    <name evidence="2" type="ORF">Scep_020136</name>
</gene>
<protein>
    <submittedName>
        <fullName evidence="2">Uncharacterized protein</fullName>
    </submittedName>
</protein>
<comment type="caution">
    <text evidence="2">The sequence shown here is derived from an EMBL/GenBank/DDBJ whole genome shotgun (WGS) entry which is preliminary data.</text>
</comment>
<evidence type="ECO:0000256" key="1">
    <source>
        <dbReference type="SAM" id="MobiDB-lite"/>
    </source>
</evidence>
<dbReference type="EMBL" id="JBBNAG010000008">
    <property type="protein sequence ID" value="KAK9112617.1"/>
    <property type="molecule type" value="Genomic_DNA"/>
</dbReference>
<dbReference type="Proteomes" id="UP001419268">
    <property type="component" value="Unassembled WGS sequence"/>
</dbReference>
<reference evidence="2 3" key="1">
    <citation type="submission" date="2024-01" db="EMBL/GenBank/DDBJ databases">
        <title>Genome assemblies of Stephania.</title>
        <authorList>
            <person name="Yang L."/>
        </authorList>
    </citation>
    <scope>NUCLEOTIDE SEQUENCE [LARGE SCALE GENOMIC DNA]</scope>
    <source>
        <strain evidence="2">JXDWG</strain>
        <tissue evidence="2">Leaf</tissue>
    </source>
</reference>
<evidence type="ECO:0000313" key="3">
    <source>
        <dbReference type="Proteomes" id="UP001419268"/>
    </source>
</evidence>
<feature type="region of interest" description="Disordered" evidence="1">
    <location>
        <begin position="35"/>
        <end position="83"/>
    </location>
</feature>
<accession>A0AAP0ICC0</accession>
<name>A0AAP0ICC0_9MAGN</name>
<proteinExistence type="predicted"/>